<dbReference type="STRING" id="1036808.A0A0C3E5I2"/>
<accession>A0A0C3E5I2</accession>
<dbReference type="PANTHER" id="PTHR11863">
    <property type="entry name" value="STEROL DESATURASE"/>
    <property type="match status" value="1"/>
</dbReference>
<dbReference type="GO" id="GO:0016020">
    <property type="term" value="C:membrane"/>
    <property type="evidence" value="ECO:0007669"/>
    <property type="project" value="UniProtKB-SubCell"/>
</dbReference>
<evidence type="ECO:0000256" key="5">
    <source>
        <dbReference type="SAM" id="Phobius"/>
    </source>
</evidence>
<evidence type="ECO:0000256" key="4">
    <source>
        <dbReference type="ARBA" id="ARBA00023136"/>
    </source>
</evidence>
<gene>
    <name evidence="7" type="ORF">SCLCIDRAFT_106030</name>
</gene>
<keyword evidence="3 5" id="KW-1133">Transmembrane helix</keyword>
<dbReference type="AlphaFoldDB" id="A0A0C3E5I2"/>
<proteinExistence type="predicted"/>
<evidence type="ECO:0000256" key="3">
    <source>
        <dbReference type="ARBA" id="ARBA00022989"/>
    </source>
</evidence>
<dbReference type="InterPro" id="IPR050307">
    <property type="entry name" value="Sterol_Desaturase_Related"/>
</dbReference>
<comment type="subcellular location">
    <subcellularLocation>
        <location evidence="1">Membrane</location>
    </subcellularLocation>
</comment>
<feature type="transmembrane region" description="Helical" evidence="5">
    <location>
        <begin position="152"/>
        <end position="177"/>
    </location>
</feature>
<sequence length="333" mass="38151">MSTLSTGGLGTDFPSEIPFYFFARKNLVGGVPDTILALVSHHVVYWILCGAFDFLDRCRWKWLDRYRIREPDEIESRNLVSRSEVIATVISQQALQTAIGLIILADVPGIPLSRCGWEPEAMENTLLDLAQLGFIPKLLASMLAFHKREIAYWVYWWIIPTSQLILAMITLDTWLYFSHRMSHMNKFLYKHIHSVHHKLHAPYAFGALYGHVVEGLMQDVTGSLIASSVAGLTPRQNLFFFTFSVVRVIDQHSGYRFPYNPLGWWSKNDAEYHAIHHQASGMKYNFSQPLFIHWDVIMGTRMTRKDIEGRKRKTRSSKYSCVTCCTSRGPGCG</sequence>
<evidence type="ECO:0000313" key="7">
    <source>
        <dbReference type="EMBL" id="KIM68055.1"/>
    </source>
</evidence>
<feature type="domain" description="Fatty acid hydroxylase" evidence="6">
    <location>
        <begin position="165"/>
        <end position="300"/>
    </location>
</feature>
<dbReference type="InParanoid" id="A0A0C3E5I2"/>
<evidence type="ECO:0000256" key="2">
    <source>
        <dbReference type="ARBA" id="ARBA00022692"/>
    </source>
</evidence>
<dbReference type="Pfam" id="PF04116">
    <property type="entry name" value="FA_hydroxylase"/>
    <property type="match status" value="1"/>
</dbReference>
<protein>
    <recommendedName>
        <fullName evidence="6">Fatty acid hydroxylase domain-containing protein</fullName>
    </recommendedName>
</protein>
<keyword evidence="2 5" id="KW-0812">Transmembrane</keyword>
<dbReference type="OrthoDB" id="408954at2759"/>
<dbReference type="EMBL" id="KN822010">
    <property type="protein sequence ID" value="KIM68055.1"/>
    <property type="molecule type" value="Genomic_DNA"/>
</dbReference>
<dbReference type="GO" id="GO:0016491">
    <property type="term" value="F:oxidoreductase activity"/>
    <property type="evidence" value="ECO:0007669"/>
    <property type="project" value="InterPro"/>
</dbReference>
<evidence type="ECO:0000313" key="8">
    <source>
        <dbReference type="Proteomes" id="UP000053989"/>
    </source>
</evidence>
<dbReference type="FunCoup" id="A0A0C3E5I2">
    <property type="interactions" value="104"/>
</dbReference>
<dbReference type="HOGENOM" id="CLU_043293_1_1_1"/>
<evidence type="ECO:0000259" key="6">
    <source>
        <dbReference type="Pfam" id="PF04116"/>
    </source>
</evidence>
<reference evidence="7 8" key="1">
    <citation type="submission" date="2014-04" db="EMBL/GenBank/DDBJ databases">
        <authorList>
            <consortium name="DOE Joint Genome Institute"/>
            <person name="Kuo A."/>
            <person name="Kohler A."/>
            <person name="Nagy L.G."/>
            <person name="Floudas D."/>
            <person name="Copeland A."/>
            <person name="Barry K.W."/>
            <person name="Cichocki N."/>
            <person name="Veneault-Fourrey C."/>
            <person name="LaButti K."/>
            <person name="Lindquist E.A."/>
            <person name="Lipzen A."/>
            <person name="Lundell T."/>
            <person name="Morin E."/>
            <person name="Murat C."/>
            <person name="Sun H."/>
            <person name="Tunlid A."/>
            <person name="Henrissat B."/>
            <person name="Grigoriev I.V."/>
            <person name="Hibbett D.S."/>
            <person name="Martin F."/>
            <person name="Nordberg H.P."/>
            <person name="Cantor M.N."/>
            <person name="Hua S.X."/>
        </authorList>
    </citation>
    <scope>NUCLEOTIDE SEQUENCE [LARGE SCALE GENOMIC DNA]</scope>
    <source>
        <strain evidence="7 8">Foug A</strain>
    </source>
</reference>
<dbReference type="GO" id="GO:0005506">
    <property type="term" value="F:iron ion binding"/>
    <property type="evidence" value="ECO:0007669"/>
    <property type="project" value="InterPro"/>
</dbReference>
<evidence type="ECO:0000256" key="1">
    <source>
        <dbReference type="ARBA" id="ARBA00004370"/>
    </source>
</evidence>
<dbReference type="InterPro" id="IPR006694">
    <property type="entry name" value="Fatty_acid_hydroxylase"/>
</dbReference>
<keyword evidence="4 5" id="KW-0472">Membrane</keyword>
<dbReference type="GO" id="GO:0008610">
    <property type="term" value="P:lipid biosynthetic process"/>
    <property type="evidence" value="ECO:0007669"/>
    <property type="project" value="InterPro"/>
</dbReference>
<name>A0A0C3E5I2_9AGAM</name>
<reference evidence="8" key="2">
    <citation type="submission" date="2015-01" db="EMBL/GenBank/DDBJ databases">
        <title>Evolutionary Origins and Diversification of the Mycorrhizal Mutualists.</title>
        <authorList>
            <consortium name="DOE Joint Genome Institute"/>
            <consortium name="Mycorrhizal Genomics Consortium"/>
            <person name="Kohler A."/>
            <person name="Kuo A."/>
            <person name="Nagy L.G."/>
            <person name="Floudas D."/>
            <person name="Copeland A."/>
            <person name="Barry K.W."/>
            <person name="Cichocki N."/>
            <person name="Veneault-Fourrey C."/>
            <person name="LaButti K."/>
            <person name="Lindquist E.A."/>
            <person name="Lipzen A."/>
            <person name="Lundell T."/>
            <person name="Morin E."/>
            <person name="Murat C."/>
            <person name="Riley R."/>
            <person name="Ohm R."/>
            <person name="Sun H."/>
            <person name="Tunlid A."/>
            <person name="Henrissat B."/>
            <person name="Grigoriev I.V."/>
            <person name="Hibbett D.S."/>
            <person name="Martin F."/>
        </authorList>
    </citation>
    <scope>NUCLEOTIDE SEQUENCE [LARGE SCALE GENOMIC DNA]</scope>
    <source>
        <strain evidence="8">Foug A</strain>
    </source>
</reference>
<feature type="transmembrane region" description="Helical" evidence="5">
    <location>
        <begin position="35"/>
        <end position="55"/>
    </location>
</feature>
<organism evidence="7 8">
    <name type="scientific">Scleroderma citrinum Foug A</name>
    <dbReference type="NCBI Taxonomy" id="1036808"/>
    <lineage>
        <taxon>Eukaryota</taxon>
        <taxon>Fungi</taxon>
        <taxon>Dikarya</taxon>
        <taxon>Basidiomycota</taxon>
        <taxon>Agaricomycotina</taxon>
        <taxon>Agaricomycetes</taxon>
        <taxon>Agaricomycetidae</taxon>
        <taxon>Boletales</taxon>
        <taxon>Sclerodermatineae</taxon>
        <taxon>Sclerodermataceae</taxon>
        <taxon>Scleroderma</taxon>
    </lineage>
</organism>
<keyword evidence="8" id="KW-1185">Reference proteome</keyword>
<dbReference type="Proteomes" id="UP000053989">
    <property type="component" value="Unassembled WGS sequence"/>
</dbReference>